<dbReference type="GO" id="GO:0003735">
    <property type="term" value="F:structural constituent of ribosome"/>
    <property type="evidence" value="ECO:0007669"/>
    <property type="project" value="InterPro"/>
</dbReference>
<evidence type="ECO:0000256" key="2">
    <source>
        <dbReference type="ARBA" id="ARBA00008560"/>
    </source>
</evidence>
<evidence type="ECO:0000256" key="6">
    <source>
        <dbReference type="ARBA" id="ARBA00023274"/>
    </source>
</evidence>
<dbReference type="HAMAP" id="MF_00340">
    <property type="entry name" value="Ribosomal_bL32"/>
    <property type="match status" value="1"/>
</dbReference>
<name>A0A4P9XZ20_9FUNG</name>
<dbReference type="InterPro" id="IPR002677">
    <property type="entry name" value="Ribosomal_bL32"/>
</dbReference>
<keyword evidence="6" id="KW-0687">Ribonucleoprotein</keyword>
<dbReference type="SUPFAM" id="SSF57829">
    <property type="entry name" value="Zn-binding ribosomal proteins"/>
    <property type="match status" value="1"/>
</dbReference>
<reference evidence="9" key="1">
    <citation type="journal article" date="2018" name="Nat. Microbiol.">
        <title>Leveraging single-cell genomics to expand the fungal tree of life.</title>
        <authorList>
            <person name="Ahrendt S.R."/>
            <person name="Quandt C.A."/>
            <person name="Ciobanu D."/>
            <person name="Clum A."/>
            <person name="Salamov A."/>
            <person name="Andreopoulos B."/>
            <person name="Cheng J.F."/>
            <person name="Woyke T."/>
            <person name="Pelin A."/>
            <person name="Henrissat B."/>
            <person name="Reynolds N.K."/>
            <person name="Benny G.L."/>
            <person name="Smith M.E."/>
            <person name="James T.Y."/>
            <person name="Grigoriev I.V."/>
        </authorList>
    </citation>
    <scope>NUCLEOTIDE SEQUENCE [LARGE SCALE GENOMIC DNA]</scope>
</reference>
<evidence type="ECO:0000313" key="9">
    <source>
        <dbReference type="Proteomes" id="UP000267251"/>
    </source>
</evidence>
<dbReference type="Proteomes" id="UP000267251">
    <property type="component" value="Unassembled WGS sequence"/>
</dbReference>
<dbReference type="GO" id="GO:0005762">
    <property type="term" value="C:mitochondrial large ribosomal subunit"/>
    <property type="evidence" value="ECO:0007669"/>
    <property type="project" value="TreeGrafter"/>
</dbReference>
<dbReference type="GO" id="GO:0006412">
    <property type="term" value="P:translation"/>
    <property type="evidence" value="ECO:0007669"/>
    <property type="project" value="InterPro"/>
</dbReference>
<dbReference type="InterPro" id="IPR011332">
    <property type="entry name" value="Ribosomal_zn-bd"/>
</dbReference>
<dbReference type="PANTHER" id="PTHR21026:SF2">
    <property type="entry name" value="LARGE RIBOSOMAL SUBUNIT PROTEIN BL32M"/>
    <property type="match status" value="1"/>
</dbReference>
<feature type="non-terminal residue" evidence="8">
    <location>
        <position position="67"/>
    </location>
</feature>
<dbReference type="OrthoDB" id="2014905at2759"/>
<evidence type="ECO:0000256" key="7">
    <source>
        <dbReference type="ARBA" id="ARBA00039935"/>
    </source>
</evidence>
<keyword evidence="9" id="KW-1185">Reference proteome</keyword>
<dbReference type="NCBIfam" id="TIGR01031">
    <property type="entry name" value="rpmF_bact"/>
    <property type="match status" value="1"/>
</dbReference>
<keyword evidence="4" id="KW-0689">Ribosomal protein</keyword>
<sequence>LNRPSLASLLWDGLLRAVPKSRTSHSKKRMRASNKGLKDRKDLTTCPGCGRSKRMHHLCRWCLRDVR</sequence>
<evidence type="ECO:0000256" key="4">
    <source>
        <dbReference type="ARBA" id="ARBA00022980"/>
    </source>
</evidence>
<comment type="subcellular location">
    <subcellularLocation>
        <location evidence="1">Mitochondrion</location>
    </subcellularLocation>
</comment>
<evidence type="ECO:0000256" key="3">
    <source>
        <dbReference type="ARBA" id="ARBA00022946"/>
    </source>
</evidence>
<organism evidence="8 9">
    <name type="scientific">Piptocephalis cylindrospora</name>
    <dbReference type="NCBI Taxonomy" id="1907219"/>
    <lineage>
        <taxon>Eukaryota</taxon>
        <taxon>Fungi</taxon>
        <taxon>Fungi incertae sedis</taxon>
        <taxon>Zoopagomycota</taxon>
        <taxon>Zoopagomycotina</taxon>
        <taxon>Zoopagomycetes</taxon>
        <taxon>Zoopagales</taxon>
        <taxon>Piptocephalidaceae</taxon>
        <taxon>Piptocephalis</taxon>
    </lineage>
</organism>
<evidence type="ECO:0000256" key="5">
    <source>
        <dbReference type="ARBA" id="ARBA00023128"/>
    </source>
</evidence>
<evidence type="ECO:0000313" key="8">
    <source>
        <dbReference type="EMBL" id="RKP11703.1"/>
    </source>
</evidence>
<dbReference type="EMBL" id="KZ988708">
    <property type="protein sequence ID" value="RKP11703.1"/>
    <property type="molecule type" value="Genomic_DNA"/>
</dbReference>
<keyword evidence="3" id="KW-0809">Transit peptide</keyword>
<gene>
    <name evidence="8" type="ORF">BJ684DRAFT_4873</name>
</gene>
<keyword evidence="5" id="KW-0496">Mitochondrion</keyword>
<proteinExistence type="inferred from homology"/>
<dbReference type="PANTHER" id="PTHR21026">
    <property type="entry name" value="39S RIBOSOMAL PROTEIN L32, MITOCHONDRIAL"/>
    <property type="match status" value="1"/>
</dbReference>
<evidence type="ECO:0000256" key="1">
    <source>
        <dbReference type="ARBA" id="ARBA00004173"/>
    </source>
</evidence>
<feature type="non-terminal residue" evidence="8">
    <location>
        <position position="1"/>
    </location>
</feature>
<protein>
    <recommendedName>
        <fullName evidence="7">Large ribosomal subunit protein bL32m</fullName>
    </recommendedName>
</protein>
<dbReference type="AlphaFoldDB" id="A0A4P9XZ20"/>
<accession>A0A4P9XZ20</accession>
<comment type="similarity">
    <text evidence="2">Belongs to the bacterial ribosomal protein bL32 family.</text>
</comment>
<dbReference type="Pfam" id="PF01783">
    <property type="entry name" value="Ribosomal_L32p"/>
    <property type="match status" value="1"/>
</dbReference>
<dbReference type="InterPro" id="IPR051991">
    <property type="entry name" value="Mitoribosomal_protein_bL32"/>
</dbReference>